<gene>
    <name evidence="7" type="ORF">EDC49_0112</name>
</gene>
<name>A0ABX9XU79_9PAST</name>
<evidence type="ECO:0000256" key="1">
    <source>
        <dbReference type="ARBA" id="ARBA00005854"/>
    </source>
</evidence>
<organism evidence="7 8">
    <name type="scientific">Frederiksenia canicola</name>
    <dbReference type="NCBI Taxonomy" id="123824"/>
    <lineage>
        <taxon>Bacteria</taxon>
        <taxon>Pseudomonadati</taxon>
        <taxon>Pseudomonadota</taxon>
        <taxon>Gammaproteobacteria</taxon>
        <taxon>Pasteurellales</taxon>
        <taxon>Pasteurellaceae</taxon>
        <taxon>Frederiksenia</taxon>
    </lineage>
</organism>
<dbReference type="PANTHER" id="PTHR43761">
    <property type="entry name" value="D-ISOMER SPECIFIC 2-HYDROXYACID DEHYDROGENASE FAMILY PROTEIN (AFU_ORTHOLOGUE AFUA_1G13630)"/>
    <property type="match status" value="1"/>
</dbReference>
<evidence type="ECO:0000259" key="6">
    <source>
        <dbReference type="Pfam" id="PF02826"/>
    </source>
</evidence>
<dbReference type="Pfam" id="PF02826">
    <property type="entry name" value="2-Hacid_dh_C"/>
    <property type="match status" value="1"/>
</dbReference>
<evidence type="ECO:0000256" key="4">
    <source>
        <dbReference type="RuleBase" id="RU003719"/>
    </source>
</evidence>
<keyword evidence="3" id="KW-0520">NAD</keyword>
<dbReference type="PANTHER" id="PTHR43761:SF1">
    <property type="entry name" value="D-ISOMER SPECIFIC 2-HYDROXYACID DEHYDROGENASE CATALYTIC DOMAIN-CONTAINING PROTEIN-RELATED"/>
    <property type="match status" value="1"/>
</dbReference>
<proteinExistence type="inferred from homology"/>
<dbReference type="InterPro" id="IPR029753">
    <property type="entry name" value="D-isomer_DH_CS"/>
</dbReference>
<dbReference type="SUPFAM" id="SSF51735">
    <property type="entry name" value="NAD(P)-binding Rossmann-fold domains"/>
    <property type="match status" value="1"/>
</dbReference>
<comment type="caution">
    <text evidence="7">The sequence shown here is derived from an EMBL/GenBank/DDBJ whole genome shotgun (WGS) entry which is preliminary data.</text>
</comment>
<dbReference type="PROSITE" id="PS00671">
    <property type="entry name" value="D_2_HYDROXYACID_DH_3"/>
    <property type="match status" value="1"/>
</dbReference>
<dbReference type="RefSeq" id="WP_123955674.1">
    <property type="nucleotide sequence ID" value="NZ_RKQT01000001.1"/>
</dbReference>
<reference evidence="7 8" key="1">
    <citation type="submission" date="2018-11" db="EMBL/GenBank/DDBJ databases">
        <title>Genomic Encyclopedia of Type Strains, Phase IV (KMG-IV): sequencing the most valuable type-strain genomes for metagenomic binning, comparative biology and taxonomic classification.</title>
        <authorList>
            <person name="Goeker M."/>
        </authorList>
    </citation>
    <scope>NUCLEOTIDE SEQUENCE [LARGE SCALE GENOMIC DNA]</scope>
    <source>
        <strain evidence="7 8">DSM 25797</strain>
    </source>
</reference>
<dbReference type="Proteomes" id="UP000276901">
    <property type="component" value="Unassembled WGS sequence"/>
</dbReference>
<evidence type="ECO:0000313" key="8">
    <source>
        <dbReference type="Proteomes" id="UP000276901"/>
    </source>
</evidence>
<sequence>MINIVFLDRTGIPASHNIPRPTFPHNWVEYDRTSADETFERAKDADIVVTSKVIFNRELMEKLPKLKLIAITATGTNNVDLIAAKELGITVKNVTGYSSVTVPEHVLGMIFALKHSLIGYHRDQITSDRWATCGQFCYTDYPITDVRGATLGVFGKGCLGTEVGRLAELLGMNVLYAEHRNATQVRDGYTPFEDVLKQADIVTLHCPLTETTQNLINAETLAMMKPTAYLINTGRGPLVDEAALLNALENGIIAGAALDVLVKEPPEKDNPLMQAAKRLPNLLITPHVAWASDSAVTTLVNKVAQNIEEFVQSIN</sequence>
<accession>A0ABX9XU79</accession>
<comment type="similarity">
    <text evidence="1 4">Belongs to the D-isomer specific 2-hydroxyacid dehydrogenase family.</text>
</comment>
<dbReference type="InterPro" id="IPR050418">
    <property type="entry name" value="D-iso_2-hydroxyacid_DH_PdxB"/>
</dbReference>
<keyword evidence="2 4" id="KW-0560">Oxidoreductase</keyword>
<dbReference type="NCBIfam" id="NF005387">
    <property type="entry name" value="PRK06932.1"/>
    <property type="match status" value="1"/>
</dbReference>
<dbReference type="CDD" id="cd12162">
    <property type="entry name" value="2-Hacid_dh_4"/>
    <property type="match status" value="1"/>
</dbReference>
<evidence type="ECO:0000256" key="2">
    <source>
        <dbReference type="ARBA" id="ARBA00023002"/>
    </source>
</evidence>
<dbReference type="InterPro" id="IPR036291">
    <property type="entry name" value="NAD(P)-bd_dom_sf"/>
</dbReference>
<dbReference type="Pfam" id="PF00389">
    <property type="entry name" value="2-Hacid_dh"/>
    <property type="match status" value="1"/>
</dbReference>
<dbReference type="EMBL" id="RKQT01000001">
    <property type="protein sequence ID" value="RPE95737.1"/>
    <property type="molecule type" value="Genomic_DNA"/>
</dbReference>
<feature type="domain" description="D-isomer specific 2-hydroxyacid dehydrogenase catalytic" evidence="5">
    <location>
        <begin position="30"/>
        <end position="313"/>
    </location>
</feature>
<feature type="domain" description="D-isomer specific 2-hydroxyacid dehydrogenase NAD-binding" evidence="6">
    <location>
        <begin position="116"/>
        <end position="289"/>
    </location>
</feature>
<dbReference type="Gene3D" id="3.40.50.720">
    <property type="entry name" value="NAD(P)-binding Rossmann-like Domain"/>
    <property type="match status" value="2"/>
</dbReference>
<dbReference type="InterPro" id="IPR006140">
    <property type="entry name" value="D-isomer_DH_NAD-bd"/>
</dbReference>
<dbReference type="SUPFAM" id="SSF52283">
    <property type="entry name" value="Formate/glycerate dehydrogenase catalytic domain-like"/>
    <property type="match status" value="1"/>
</dbReference>
<keyword evidence="8" id="KW-1185">Reference proteome</keyword>
<dbReference type="InterPro" id="IPR006139">
    <property type="entry name" value="D-isomer_2_OHA_DH_cat_dom"/>
</dbReference>
<evidence type="ECO:0000256" key="3">
    <source>
        <dbReference type="ARBA" id="ARBA00023027"/>
    </source>
</evidence>
<dbReference type="PROSITE" id="PS00670">
    <property type="entry name" value="D_2_HYDROXYACID_DH_2"/>
    <property type="match status" value="1"/>
</dbReference>
<protein>
    <submittedName>
        <fullName evidence="7">Glycerate dehydrogenase</fullName>
    </submittedName>
</protein>
<evidence type="ECO:0000313" key="7">
    <source>
        <dbReference type="EMBL" id="RPE95737.1"/>
    </source>
</evidence>
<evidence type="ECO:0000259" key="5">
    <source>
        <dbReference type="Pfam" id="PF00389"/>
    </source>
</evidence>